<evidence type="ECO:0000256" key="2">
    <source>
        <dbReference type="ARBA" id="ARBA00022603"/>
    </source>
</evidence>
<evidence type="ECO:0000256" key="5">
    <source>
        <dbReference type="ARBA" id="ARBA00022747"/>
    </source>
</evidence>
<dbReference type="Pfam" id="PF00145">
    <property type="entry name" value="DNA_methylase"/>
    <property type="match status" value="1"/>
</dbReference>
<dbReference type="EMBL" id="QPIJ01000001">
    <property type="protein sequence ID" value="RCV93794.1"/>
    <property type="molecule type" value="Genomic_DNA"/>
</dbReference>
<dbReference type="GO" id="GO:0003677">
    <property type="term" value="F:DNA binding"/>
    <property type="evidence" value="ECO:0007669"/>
    <property type="project" value="TreeGrafter"/>
</dbReference>
<evidence type="ECO:0000256" key="1">
    <source>
        <dbReference type="ARBA" id="ARBA00011975"/>
    </source>
</evidence>
<dbReference type="InterPro" id="IPR001525">
    <property type="entry name" value="C5_MeTfrase"/>
</dbReference>
<dbReference type="AlphaFoldDB" id="A0A368UA05"/>
<evidence type="ECO:0000313" key="9">
    <source>
        <dbReference type="Proteomes" id="UP000253204"/>
    </source>
</evidence>
<dbReference type="SUPFAM" id="SSF53335">
    <property type="entry name" value="S-adenosyl-L-methionine-dependent methyltransferases"/>
    <property type="match status" value="1"/>
</dbReference>
<comment type="caution">
    <text evidence="8">The sequence shown here is derived from an EMBL/GenBank/DDBJ whole genome shotgun (WGS) entry which is preliminary data.</text>
</comment>
<dbReference type="GO" id="GO:0044027">
    <property type="term" value="P:negative regulation of gene expression via chromosomal CpG island methylation"/>
    <property type="evidence" value="ECO:0007669"/>
    <property type="project" value="TreeGrafter"/>
</dbReference>
<dbReference type="InterPro" id="IPR029063">
    <property type="entry name" value="SAM-dependent_MTases_sf"/>
</dbReference>
<keyword evidence="3 7" id="KW-0808">Transferase</keyword>
<dbReference type="InterPro" id="IPR050390">
    <property type="entry name" value="C5-Methyltransferase"/>
</dbReference>
<dbReference type="Gene3D" id="3.40.50.150">
    <property type="entry name" value="Vaccinia Virus protein VP39"/>
    <property type="match status" value="1"/>
</dbReference>
<dbReference type="PANTHER" id="PTHR10629">
    <property type="entry name" value="CYTOSINE-SPECIFIC METHYLTRANSFERASE"/>
    <property type="match status" value="1"/>
</dbReference>
<accession>A0A368UA05</accession>
<dbReference type="Proteomes" id="UP000253204">
    <property type="component" value="Unassembled WGS sequence"/>
</dbReference>
<feature type="active site" evidence="7">
    <location>
        <position position="234"/>
    </location>
</feature>
<proteinExistence type="inferred from homology"/>
<evidence type="ECO:0000256" key="6">
    <source>
        <dbReference type="ARBA" id="ARBA00047422"/>
    </source>
</evidence>
<evidence type="ECO:0000313" key="8">
    <source>
        <dbReference type="EMBL" id="RCV93794.1"/>
    </source>
</evidence>
<dbReference type="PANTHER" id="PTHR10629:SF52">
    <property type="entry name" value="DNA (CYTOSINE-5)-METHYLTRANSFERASE 1"/>
    <property type="match status" value="1"/>
</dbReference>
<evidence type="ECO:0000256" key="4">
    <source>
        <dbReference type="ARBA" id="ARBA00022691"/>
    </source>
</evidence>
<protein>
    <recommendedName>
        <fullName evidence="1">DNA (cytosine-5-)-methyltransferase</fullName>
        <ecNumber evidence="1">2.1.1.37</ecNumber>
    </recommendedName>
</protein>
<sequence length="492" mass="53735">MERQPPVLSHGNHQGDSPMATLIQTTISENRGQPRLWIEGGRLAREGLAPGMILSGRIQDGQLIFAPANGEAPANDSEFQVTVSRRKRGDKITPLLEVRLPILSKLFGLAARVVVKLMRGKLCVSRHHQDVKIKERERSLVECLEGGQSLKIASLYHGGGGLDCALHEGLEKAGIESYCALASEIEGKYMDASLANNPHLFRDDSLILNAPVEQLQFANSGAFSVHALVGGVPCTGASSAGKAKLQLAYAEQHPSAGAQFFAFLKMIELTNPAICILENVCQYRNTPSYAIILSVLKTLGYRVSDRDLNGNIFGALENRDRMAMVAVSEGLPLEFDIEAIPVLAEKPAALAEVLEPAEAVEERFRDYDYLRIKEERDRKAGKGFMRQLLTPDAVSVPTITRDYNKVRSTDPQLAHPSDPVLTRLFTPLEHARIKGIPERIIKNLADTTAHQILGQSVIYPAFMALGYSLGHALRRLVSAAQKECGKQPAIAA</sequence>
<dbReference type="EC" id="2.1.1.37" evidence="1"/>
<organism evidence="8 9">
    <name type="scientific">Vreelandella rituensis</name>
    <dbReference type="NCBI Taxonomy" id="2282306"/>
    <lineage>
        <taxon>Bacteria</taxon>
        <taxon>Pseudomonadati</taxon>
        <taxon>Pseudomonadota</taxon>
        <taxon>Gammaproteobacteria</taxon>
        <taxon>Oceanospirillales</taxon>
        <taxon>Halomonadaceae</taxon>
        <taxon>Vreelandella</taxon>
    </lineage>
</organism>
<dbReference type="GO" id="GO:0032259">
    <property type="term" value="P:methylation"/>
    <property type="evidence" value="ECO:0007669"/>
    <property type="project" value="UniProtKB-KW"/>
</dbReference>
<comment type="similarity">
    <text evidence="7">Belongs to the class I-like SAM-binding methyltransferase superfamily. C5-methyltransferase family.</text>
</comment>
<keyword evidence="5" id="KW-0680">Restriction system</keyword>
<evidence type="ECO:0000256" key="7">
    <source>
        <dbReference type="PROSITE-ProRule" id="PRU01016"/>
    </source>
</evidence>
<dbReference type="OrthoDB" id="5288620at2"/>
<dbReference type="PROSITE" id="PS51679">
    <property type="entry name" value="SAM_MT_C5"/>
    <property type="match status" value="1"/>
</dbReference>
<keyword evidence="2 7" id="KW-0489">Methyltransferase</keyword>
<comment type="catalytic activity">
    <reaction evidence="6">
        <text>a 2'-deoxycytidine in DNA + S-adenosyl-L-methionine = a 5-methyl-2'-deoxycytidine in DNA + S-adenosyl-L-homocysteine + H(+)</text>
        <dbReference type="Rhea" id="RHEA:13681"/>
        <dbReference type="Rhea" id="RHEA-COMP:11369"/>
        <dbReference type="Rhea" id="RHEA-COMP:11370"/>
        <dbReference type="ChEBI" id="CHEBI:15378"/>
        <dbReference type="ChEBI" id="CHEBI:57856"/>
        <dbReference type="ChEBI" id="CHEBI:59789"/>
        <dbReference type="ChEBI" id="CHEBI:85452"/>
        <dbReference type="ChEBI" id="CHEBI:85454"/>
        <dbReference type="EC" id="2.1.1.37"/>
    </reaction>
</comment>
<keyword evidence="9" id="KW-1185">Reference proteome</keyword>
<reference evidence="8 9" key="1">
    <citation type="submission" date="2018-07" db="EMBL/GenBank/DDBJ databases">
        <title>Halomonas rutogse sp. nov., isolated from Lake TangqianCo on Tibetan Plateau.</title>
        <authorList>
            <person name="Lu H."/>
            <person name="Xing P."/>
            <person name="Wu Q."/>
        </authorList>
    </citation>
    <scope>NUCLEOTIDE SEQUENCE [LARGE SCALE GENOMIC DNA]</scope>
    <source>
        <strain evidence="8 9">TQ8S</strain>
    </source>
</reference>
<name>A0A368UA05_9GAMM</name>
<keyword evidence="4 7" id="KW-0949">S-adenosyl-L-methionine</keyword>
<dbReference type="GO" id="GO:0003886">
    <property type="term" value="F:DNA (cytosine-5-)-methyltransferase activity"/>
    <property type="evidence" value="ECO:0007669"/>
    <property type="project" value="UniProtKB-EC"/>
</dbReference>
<dbReference type="GO" id="GO:0009307">
    <property type="term" value="P:DNA restriction-modification system"/>
    <property type="evidence" value="ECO:0007669"/>
    <property type="project" value="UniProtKB-KW"/>
</dbReference>
<evidence type="ECO:0000256" key="3">
    <source>
        <dbReference type="ARBA" id="ARBA00022679"/>
    </source>
</evidence>
<gene>
    <name evidence="8" type="ORF">DU506_01155</name>
</gene>